<dbReference type="InterPro" id="IPR002293">
    <property type="entry name" value="AA/rel_permease1"/>
</dbReference>
<feature type="transmembrane region" description="Helical" evidence="7">
    <location>
        <begin position="104"/>
        <end position="131"/>
    </location>
</feature>
<keyword evidence="3 7" id="KW-0812">Transmembrane</keyword>
<dbReference type="GO" id="GO:0005886">
    <property type="term" value="C:plasma membrane"/>
    <property type="evidence" value="ECO:0007669"/>
    <property type="project" value="UniProtKB-SubCell"/>
</dbReference>
<keyword evidence="4 7" id="KW-1133">Transmembrane helix</keyword>
<feature type="transmembrane region" description="Helical" evidence="7">
    <location>
        <begin position="63"/>
        <end position="84"/>
    </location>
</feature>
<feature type="transmembrane region" description="Helical" evidence="7">
    <location>
        <begin position="409"/>
        <end position="427"/>
    </location>
</feature>
<comment type="caution">
    <text evidence="8">The sequence shown here is derived from an EMBL/GenBank/DDBJ whole genome shotgun (WGS) entry which is preliminary data.</text>
</comment>
<feature type="transmembrane region" description="Helical" evidence="7">
    <location>
        <begin position="245"/>
        <end position="266"/>
    </location>
</feature>
<dbReference type="EMBL" id="AJYC02000049">
    <property type="protein sequence ID" value="EKT81736.1"/>
    <property type="molecule type" value="Genomic_DNA"/>
</dbReference>
<feature type="transmembrane region" description="Helical" evidence="7">
    <location>
        <begin position="381"/>
        <end position="402"/>
    </location>
</feature>
<feature type="transmembrane region" description="Helical" evidence="7">
    <location>
        <begin position="143"/>
        <end position="162"/>
    </location>
</feature>
<sequence length="485" mass="49876">MSTSTSADNTDPADAAAHLEAGRLGRTALVSLSLSAFYPAVSLALVPFLVFTTVGVTAWQSSLLATLAVVCIGRAVIAFARRYVATGSLYSYIAEVFGPWARYLTGAALLGGYITVVTGAVAFVGVFVGSFLYSRGLTTALQFGPQAVIFAITLAGAAAIALRGLGTSVRIAVVLAVLALPLVVVITVASAHHTGLDLAHQFVVADFGLSHTMQGIAVGAALLIGFESCAVLATETRDPLRNVPVAVMAAPVVLGGLLPIVTILQVPGLAAASDQLAAGMSAPAALAIQSGLGTSVATATDLVLAVASFASVIGFVNYAARFALALAEDGLLPDVIARVHPRYHSPYVAIGALSVAGFAMVSGLVFWTGDIVSAYTPIATLIVYLWVLPYVLIAAGAIVLSVRAREFRPGLWIAAAIGGAAMAWSYLNGLINPPAPPAGSMAWVAVVVIAALVVVFTANQRWRTRQSQHEVTDRTTSPSEEDQPA</sequence>
<dbReference type="GO" id="GO:0022857">
    <property type="term" value="F:transmembrane transporter activity"/>
    <property type="evidence" value="ECO:0007669"/>
    <property type="project" value="InterPro"/>
</dbReference>
<evidence type="ECO:0000256" key="1">
    <source>
        <dbReference type="ARBA" id="ARBA00004651"/>
    </source>
</evidence>
<evidence type="ECO:0000256" key="3">
    <source>
        <dbReference type="ARBA" id="ARBA00022692"/>
    </source>
</evidence>
<evidence type="ECO:0000313" key="8">
    <source>
        <dbReference type="EMBL" id="EKT81736.1"/>
    </source>
</evidence>
<feature type="transmembrane region" description="Helical" evidence="7">
    <location>
        <begin position="212"/>
        <end position="233"/>
    </location>
</feature>
<organism evidence="8 9">
    <name type="scientific">Rhodococcus opacus M213</name>
    <dbReference type="NCBI Taxonomy" id="1129896"/>
    <lineage>
        <taxon>Bacteria</taxon>
        <taxon>Bacillati</taxon>
        <taxon>Actinomycetota</taxon>
        <taxon>Actinomycetes</taxon>
        <taxon>Mycobacteriales</taxon>
        <taxon>Nocardiaceae</taxon>
        <taxon>Rhodococcus</taxon>
    </lineage>
</organism>
<evidence type="ECO:0000256" key="7">
    <source>
        <dbReference type="SAM" id="Phobius"/>
    </source>
</evidence>
<accession>K8XLM4</accession>
<dbReference type="Pfam" id="PF13520">
    <property type="entry name" value="AA_permease_2"/>
    <property type="match status" value="1"/>
</dbReference>
<protein>
    <submittedName>
        <fullName evidence="8">Amino acid transporter</fullName>
    </submittedName>
</protein>
<feature type="transmembrane region" description="Helical" evidence="7">
    <location>
        <begin position="169"/>
        <end position="192"/>
    </location>
</feature>
<evidence type="ECO:0000313" key="9">
    <source>
        <dbReference type="Proteomes" id="UP000005951"/>
    </source>
</evidence>
<gene>
    <name evidence="8" type="ORF">WSS_A15744</name>
</gene>
<evidence type="ECO:0000256" key="4">
    <source>
        <dbReference type="ARBA" id="ARBA00022989"/>
    </source>
</evidence>
<dbReference type="AlphaFoldDB" id="K8XLM4"/>
<dbReference type="RefSeq" id="WP_005257278.1">
    <property type="nucleotide sequence ID" value="NZ_AJYC02000049.1"/>
</dbReference>
<feature type="transmembrane region" description="Helical" evidence="7">
    <location>
        <begin position="347"/>
        <end position="369"/>
    </location>
</feature>
<dbReference type="Proteomes" id="UP000005951">
    <property type="component" value="Unassembled WGS sequence"/>
</dbReference>
<feature type="transmembrane region" description="Helical" evidence="7">
    <location>
        <begin position="302"/>
        <end position="326"/>
    </location>
</feature>
<dbReference type="PANTHER" id="PTHR42770">
    <property type="entry name" value="AMINO ACID TRANSPORTER-RELATED"/>
    <property type="match status" value="1"/>
</dbReference>
<dbReference type="Gene3D" id="1.20.1740.10">
    <property type="entry name" value="Amino acid/polyamine transporter I"/>
    <property type="match status" value="1"/>
</dbReference>
<dbReference type="PIRSF" id="PIRSF006060">
    <property type="entry name" value="AA_transporter"/>
    <property type="match status" value="1"/>
</dbReference>
<keyword evidence="2" id="KW-1003">Cell membrane</keyword>
<evidence type="ECO:0000256" key="5">
    <source>
        <dbReference type="ARBA" id="ARBA00023136"/>
    </source>
</evidence>
<comment type="subcellular location">
    <subcellularLocation>
        <location evidence="1">Cell membrane</location>
        <topology evidence="1">Multi-pass membrane protein</topology>
    </subcellularLocation>
</comment>
<evidence type="ECO:0000256" key="6">
    <source>
        <dbReference type="SAM" id="MobiDB-lite"/>
    </source>
</evidence>
<evidence type="ECO:0000256" key="2">
    <source>
        <dbReference type="ARBA" id="ARBA00022475"/>
    </source>
</evidence>
<feature type="transmembrane region" description="Helical" evidence="7">
    <location>
        <begin position="28"/>
        <end position="51"/>
    </location>
</feature>
<proteinExistence type="predicted"/>
<dbReference type="PANTHER" id="PTHR42770:SF7">
    <property type="entry name" value="MEMBRANE PROTEIN"/>
    <property type="match status" value="1"/>
</dbReference>
<name>K8XLM4_RHOOP</name>
<keyword evidence="5 7" id="KW-0472">Membrane</keyword>
<dbReference type="InterPro" id="IPR050367">
    <property type="entry name" value="APC_superfamily"/>
</dbReference>
<reference evidence="8 9" key="1">
    <citation type="journal article" date="2013" name="Genome Announc.">
        <title>Draft Genome Sequence of Rhodococcus opacus Strain M213 Shows a Diverse Catabolic Potential.</title>
        <authorList>
            <person name="Pathak A."/>
            <person name="Green S.J."/>
            <person name="Ogram A."/>
            <person name="Chauhan A."/>
        </authorList>
    </citation>
    <scope>NUCLEOTIDE SEQUENCE [LARGE SCALE GENOMIC DNA]</scope>
    <source>
        <strain evidence="8 9">M213</strain>
    </source>
</reference>
<feature type="transmembrane region" description="Helical" evidence="7">
    <location>
        <begin position="439"/>
        <end position="458"/>
    </location>
</feature>
<feature type="region of interest" description="Disordered" evidence="6">
    <location>
        <begin position="466"/>
        <end position="485"/>
    </location>
</feature>